<reference evidence="3 4" key="1">
    <citation type="journal article" date="2013" name="PLoS Genet.">
        <title>Genomic mechanisms accounting for the adaptation to parasitism in nematode-trapping fungi.</title>
        <authorList>
            <person name="Meerupati T."/>
            <person name="Andersson K.M."/>
            <person name="Friman E."/>
            <person name="Kumar D."/>
            <person name="Tunlid A."/>
            <person name="Ahren D."/>
        </authorList>
    </citation>
    <scope>NUCLEOTIDE SEQUENCE [LARGE SCALE GENOMIC DNA]</scope>
    <source>
        <strain evidence="3 4">CBS 200.50</strain>
    </source>
</reference>
<sequence>MKLQYFITLFLLGAASATSMSHYACNSTEASPELDTPVESSAMLYPRATGSAASPAAAVASAEASSSGSATGNSPSEDEILKEIVTNQLSQTELDPKTLAFLQKTSPAVYEKIAALDGDALDKAVEDLMKGQVPAGM</sequence>
<proteinExistence type="predicted"/>
<name>S8AW02_DACHA</name>
<evidence type="ECO:0000313" key="3">
    <source>
        <dbReference type="EMBL" id="EPS45146.1"/>
    </source>
</evidence>
<evidence type="ECO:0000256" key="1">
    <source>
        <dbReference type="SAM" id="MobiDB-lite"/>
    </source>
</evidence>
<accession>S8AW02</accession>
<dbReference type="EMBL" id="AQGS01000023">
    <property type="protein sequence ID" value="EPS45146.1"/>
    <property type="molecule type" value="Genomic_DNA"/>
</dbReference>
<feature type="chain" id="PRO_5004560962" evidence="2">
    <location>
        <begin position="18"/>
        <end position="137"/>
    </location>
</feature>
<feature type="region of interest" description="Disordered" evidence="1">
    <location>
        <begin position="56"/>
        <end position="79"/>
    </location>
</feature>
<organism evidence="3 4">
    <name type="scientific">Dactylellina haptotyla (strain CBS 200.50)</name>
    <name type="common">Nematode-trapping fungus</name>
    <name type="synonym">Monacrosporium haptotylum</name>
    <dbReference type="NCBI Taxonomy" id="1284197"/>
    <lineage>
        <taxon>Eukaryota</taxon>
        <taxon>Fungi</taxon>
        <taxon>Dikarya</taxon>
        <taxon>Ascomycota</taxon>
        <taxon>Pezizomycotina</taxon>
        <taxon>Orbiliomycetes</taxon>
        <taxon>Orbiliales</taxon>
        <taxon>Orbiliaceae</taxon>
        <taxon>Dactylellina</taxon>
    </lineage>
</organism>
<feature type="signal peptide" evidence="2">
    <location>
        <begin position="1"/>
        <end position="17"/>
    </location>
</feature>
<feature type="compositionally biased region" description="Low complexity" evidence="1">
    <location>
        <begin position="56"/>
        <end position="75"/>
    </location>
</feature>
<evidence type="ECO:0000313" key="4">
    <source>
        <dbReference type="Proteomes" id="UP000015100"/>
    </source>
</evidence>
<dbReference type="Proteomes" id="UP000015100">
    <property type="component" value="Unassembled WGS sequence"/>
</dbReference>
<keyword evidence="2" id="KW-0732">Signal</keyword>
<reference evidence="4" key="2">
    <citation type="submission" date="2013-04" db="EMBL/GenBank/DDBJ databases">
        <title>Genomic mechanisms accounting for the adaptation to parasitism in nematode-trapping fungi.</title>
        <authorList>
            <person name="Ahren D.G."/>
        </authorList>
    </citation>
    <scope>NUCLEOTIDE SEQUENCE [LARGE SCALE GENOMIC DNA]</scope>
    <source>
        <strain evidence="4">CBS 200.50</strain>
    </source>
</reference>
<gene>
    <name evidence="3" type="ORF">H072_920</name>
</gene>
<comment type="caution">
    <text evidence="3">The sequence shown here is derived from an EMBL/GenBank/DDBJ whole genome shotgun (WGS) entry which is preliminary data.</text>
</comment>
<protein>
    <submittedName>
        <fullName evidence="3">Uncharacterized protein</fullName>
    </submittedName>
</protein>
<keyword evidence="4" id="KW-1185">Reference proteome</keyword>
<dbReference type="AlphaFoldDB" id="S8AW02"/>
<dbReference type="HOGENOM" id="CLU_1865048_0_0_1"/>
<evidence type="ECO:0000256" key="2">
    <source>
        <dbReference type="SAM" id="SignalP"/>
    </source>
</evidence>